<sequence length="349" mass="40575">MLFVKKKDGTMRMCIGYRQLNKLKVKESDVPKTAFRTRYGHYEFLVMPFEPTNALVVFMYLINRIFRPYLDRFVVVFIDDILIYSCDETEHAEHLRIVLQTLCENKCEFWLCEVGFLGHIVSVAEIRVDLSKISAILEWKPPRNMSEVRSFLGLARYYRQFVKGFSMIATLLMKLLQKVLNSSGQKEALVLVQPESGKEYIVYSDASLNGLGCVLMQEDHKSLKYLMTQKELNLRQRRWLELLKDYELVINYHLGKANVVADALSRKSLYALRTISTQIDLCDDDSVLAELKVRPMFVHQICDAQKGDDEMIAKRAQCDLNSDSEFRVDSDDCLRFKDRICVSRNSELI</sequence>
<name>A0A5B6WRQ8_9ROSI</name>
<dbReference type="InterPro" id="IPR053134">
    <property type="entry name" value="RNA-dir_DNA_polymerase"/>
</dbReference>
<dbReference type="InterPro" id="IPR000477">
    <property type="entry name" value="RT_dom"/>
</dbReference>
<accession>A0A5B6WRQ8</accession>
<feature type="domain" description="Reverse transcriptase" evidence="1">
    <location>
        <begin position="24"/>
        <end position="108"/>
    </location>
</feature>
<dbReference type="InterPro" id="IPR043128">
    <property type="entry name" value="Rev_trsase/Diguanyl_cyclase"/>
</dbReference>
<dbReference type="Pfam" id="PF00078">
    <property type="entry name" value="RVT_1"/>
    <property type="match status" value="1"/>
</dbReference>
<dbReference type="SUPFAM" id="SSF56672">
    <property type="entry name" value="DNA/RNA polymerases"/>
    <property type="match status" value="1"/>
</dbReference>
<organism evidence="2 3">
    <name type="scientific">Gossypium australe</name>
    <dbReference type="NCBI Taxonomy" id="47621"/>
    <lineage>
        <taxon>Eukaryota</taxon>
        <taxon>Viridiplantae</taxon>
        <taxon>Streptophyta</taxon>
        <taxon>Embryophyta</taxon>
        <taxon>Tracheophyta</taxon>
        <taxon>Spermatophyta</taxon>
        <taxon>Magnoliopsida</taxon>
        <taxon>eudicotyledons</taxon>
        <taxon>Gunneridae</taxon>
        <taxon>Pentapetalae</taxon>
        <taxon>rosids</taxon>
        <taxon>malvids</taxon>
        <taxon>Malvales</taxon>
        <taxon>Malvaceae</taxon>
        <taxon>Malvoideae</taxon>
        <taxon>Gossypium</taxon>
    </lineage>
</organism>
<proteinExistence type="predicted"/>
<dbReference type="OrthoDB" id="661860at2759"/>
<dbReference type="CDD" id="cd01647">
    <property type="entry name" value="RT_LTR"/>
    <property type="match status" value="1"/>
</dbReference>
<evidence type="ECO:0000259" key="1">
    <source>
        <dbReference type="Pfam" id="PF00078"/>
    </source>
</evidence>
<protein>
    <submittedName>
        <fullName evidence="2">DNA/RNA polymerases superfamily protein</fullName>
    </submittedName>
</protein>
<dbReference type="AlphaFoldDB" id="A0A5B6WRQ8"/>
<dbReference type="EMBL" id="SMMG02000002">
    <property type="protein sequence ID" value="KAA3484589.1"/>
    <property type="molecule type" value="Genomic_DNA"/>
</dbReference>
<dbReference type="Proteomes" id="UP000325315">
    <property type="component" value="Unassembled WGS sequence"/>
</dbReference>
<evidence type="ECO:0000313" key="3">
    <source>
        <dbReference type="Proteomes" id="UP000325315"/>
    </source>
</evidence>
<reference evidence="2" key="1">
    <citation type="submission" date="2019-08" db="EMBL/GenBank/DDBJ databases">
        <authorList>
            <person name="Liu F."/>
        </authorList>
    </citation>
    <scope>NUCLEOTIDE SEQUENCE [LARGE SCALE GENOMIC DNA]</scope>
    <source>
        <strain evidence="2">PA1801</strain>
        <tissue evidence="2">Leaf</tissue>
    </source>
</reference>
<comment type="caution">
    <text evidence="2">The sequence shown here is derived from an EMBL/GenBank/DDBJ whole genome shotgun (WGS) entry which is preliminary data.</text>
</comment>
<keyword evidence="3" id="KW-1185">Reference proteome</keyword>
<dbReference type="Gene3D" id="3.30.70.270">
    <property type="match status" value="2"/>
</dbReference>
<dbReference type="PANTHER" id="PTHR24559">
    <property type="entry name" value="TRANSPOSON TY3-I GAG-POL POLYPROTEIN"/>
    <property type="match status" value="1"/>
</dbReference>
<gene>
    <name evidence="2" type="ORF">EPI10_006663</name>
</gene>
<dbReference type="PANTHER" id="PTHR24559:SF444">
    <property type="entry name" value="REVERSE TRANSCRIPTASE DOMAIN-CONTAINING PROTEIN"/>
    <property type="match status" value="1"/>
</dbReference>
<evidence type="ECO:0000313" key="2">
    <source>
        <dbReference type="EMBL" id="KAA3484589.1"/>
    </source>
</evidence>
<dbReference type="InterPro" id="IPR043502">
    <property type="entry name" value="DNA/RNA_pol_sf"/>
</dbReference>